<name>A0A942I730_9HYPH</name>
<dbReference type="Proteomes" id="UP000678281">
    <property type="component" value="Unassembled WGS sequence"/>
</dbReference>
<evidence type="ECO:0000313" key="1">
    <source>
        <dbReference type="EMBL" id="MBS3849638.1"/>
    </source>
</evidence>
<accession>A0A942I730</accession>
<keyword evidence="1" id="KW-0238">DNA-binding</keyword>
<sequence>MDRTGFEAFVLSLPGVTLVHQWGNASVAKVGDKIFALLSGWATDGDLRLSFKCSPMSYDLLPELEQVRPAPYLARAKWVQVLPGAPLSSDELQAYVREAHRLVAAKLTRKRQAELGLEALIAAGPQKS</sequence>
<dbReference type="PANTHER" id="PTHR35145">
    <property type="entry name" value="CYTOPLASMIC PROTEIN-RELATED"/>
    <property type="match status" value="1"/>
</dbReference>
<dbReference type="GO" id="GO:0003677">
    <property type="term" value="F:DNA binding"/>
    <property type="evidence" value="ECO:0007669"/>
    <property type="project" value="UniProtKB-KW"/>
</dbReference>
<comment type="caution">
    <text evidence="1">The sequence shown here is derived from an EMBL/GenBank/DDBJ whole genome shotgun (WGS) entry which is preliminary data.</text>
</comment>
<dbReference type="EMBL" id="JAGXTP010000002">
    <property type="protein sequence ID" value="MBS3849638.1"/>
    <property type="molecule type" value="Genomic_DNA"/>
</dbReference>
<dbReference type="AlphaFoldDB" id="A0A942I730"/>
<dbReference type="Pfam" id="PF04237">
    <property type="entry name" value="YjbR"/>
    <property type="match status" value="1"/>
</dbReference>
<dbReference type="Gene3D" id="3.90.1150.30">
    <property type="match status" value="1"/>
</dbReference>
<protein>
    <submittedName>
        <fullName evidence="1">MmcQ/YjbR family DNA-binding protein</fullName>
    </submittedName>
</protein>
<dbReference type="InterPro" id="IPR007351">
    <property type="entry name" value="YjbR"/>
</dbReference>
<proteinExistence type="predicted"/>
<dbReference type="SUPFAM" id="SSF142906">
    <property type="entry name" value="YjbR-like"/>
    <property type="match status" value="1"/>
</dbReference>
<dbReference type="PANTHER" id="PTHR35145:SF1">
    <property type="entry name" value="CYTOPLASMIC PROTEIN"/>
    <property type="match status" value="1"/>
</dbReference>
<evidence type="ECO:0000313" key="2">
    <source>
        <dbReference type="Proteomes" id="UP000678281"/>
    </source>
</evidence>
<gene>
    <name evidence="1" type="ORF">KD146_13110</name>
</gene>
<dbReference type="InterPro" id="IPR038056">
    <property type="entry name" value="YjbR-like_sf"/>
</dbReference>
<dbReference type="InterPro" id="IPR058532">
    <property type="entry name" value="YjbR/MT2646/Rv2570-like"/>
</dbReference>
<reference evidence="1" key="1">
    <citation type="submission" date="2021-04" db="EMBL/GenBank/DDBJ databases">
        <title>Devosia litorisediminis sp. nov., isolated from a sand dune.</title>
        <authorList>
            <person name="Park S."/>
            <person name="Yoon J.-H."/>
        </authorList>
    </citation>
    <scope>NUCLEOTIDE SEQUENCE</scope>
    <source>
        <strain evidence="1">BSSL-BM10</strain>
    </source>
</reference>
<keyword evidence="2" id="KW-1185">Reference proteome</keyword>
<organism evidence="1 2">
    <name type="scientific">Devosia litorisediminis</name>
    <dbReference type="NCBI Taxonomy" id="2829817"/>
    <lineage>
        <taxon>Bacteria</taxon>
        <taxon>Pseudomonadati</taxon>
        <taxon>Pseudomonadota</taxon>
        <taxon>Alphaproteobacteria</taxon>
        <taxon>Hyphomicrobiales</taxon>
        <taxon>Devosiaceae</taxon>
        <taxon>Devosia</taxon>
    </lineage>
</organism>